<keyword evidence="3" id="KW-1185">Reference proteome</keyword>
<dbReference type="AlphaFoldDB" id="R9P2Y6"/>
<evidence type="ECO:0000313" key="3">
    <source>
        <dbReference type="Proteomes" id="UP000014071"/>
    </source>
</evidence>
<evidence type="ECO:0000256" key="1">
    <source>
        <dbReference type="SAM" id="MobiDB-lite"/>
    </source>
</evidence>
<dbReference type="EMBL" id="DF238795">
    <property type="protein sequence ID" value="GAC95617.1"/>
    <property type="molecule type" value="Genomic_DNA"/>
</dbReference>
<proteinExistence type="predicted"/>
<sequence length="114" mass="12293">MPIPQMPLIVSFALNRLRQVPTCLVARGIASLQKNCSQKSKSRCAYITSAEASTSPTSAAQSQDRSTDDEDGRAATEKCEGCEGCKPSRHRGGLYRKNDGYGSFRVSGETAPYS</sequence>
<accession>R9P2Y6</accession>
<reference evidence="3" key="1">
    <citation type="journal article" date="2013" name="Genome Announc.">
        <title>Draft genome sequence of the basidiomycetous yeast-like fungus Pseudozyma hubeiensis SY62, which produces an abundant amount of the biosurfactant mannosylerythritol lipids.</title>
        <authorList>
            <person name="Konishi M."/>
            <person name="Hatada Y."/>
            <person name="Horiuchi J."/>
        </authorList>
    </citation>
    <scope>NUCLEOTIDE SEQUENCE [LARGE SCALE GENOMIC DNA]</scope>
    <source>
        <strain evidence="3">SY62</strain>
    </source>
</reference>
<feature type="compositionally biased region" description="Basic and acidic residues" evidence="1">
    <location>
        <begin position="72"/>
        <end position="83"/>
    </location>
</feature>
<gene>
    <name evidence="2" type="ORF">PHSY_003193</name>
</gene>
<dbReference type="Proteomes" id="UP000014071">
    <property type="component" value="Unassembled WGS sequence"/>
</dbReference>
<name>R9P2Y6_PSEHS</name>
<feature type="region of interest" description="Disordered" evidence="1">
    <location>
        <begin position="49"/>
        <end position="114"/>
    </location>
</feature>
<evidence type="ECO:0000313" key="2">
    <source>
        <dbReference type="EMBL" id="GAC95617.1"/>
    </source>
</evidence>
<protein>
    <submittedName>
        <fullName evidence="2">Uncharacterized protein</fullName>
    </submittedName>
</protein>
<dbReference type="HOGENOM" id="CLU_2122143_0_0_1"/>
<organism evidence="2 3">
    <name type="scientific">Pseudozyma hubeiensis (strain SY62)</name>
    <name type="common">Yeast</name>
    <dbReference type="NCBI Taxonomy" id="1305764"/>
    <lineage>
        <taxon>Eukaryota</taxon>
        <taxon>Fungi</taxon>
        <taxon>Dikarya</taxon>
        <taxon>Basidiomycota</taxon>
        <taxon>Ustilaginomycotina</taxon>
        <taxon>Ustilaginomycetes</taxon>
        <taxon>Ustilaginales</taxon>
        <taxon>Ustilaginaceae</taxon>
        <taxon>Pseudozyma</taxon>
    </lineage>
</organism>
<dbReference type="RefSeq" id="XP_012189204.1">
    <property type="nucleotide sequence ID" value="XM_012333814.1"/>
</dbReference>
<feature type="compositionally biased region" description="Low complexity" evidence="1">
    <location>
        <begin position="49"/>
        <end position="60"/>
    </location>
</feature>
<dbReference type="GeneID" id="24108483"/>